<dbReference type="AlphaFoldDB" id="G4ZI53"/>
<evidence type="ECO:0000313" key="1">
    <source>
        <dbReference type="EMBL" id="EGZ18102.1"/>
    </source>
</evidence>
<reference evidence="1 2" key="1">
    <citation type="journal article" date="2006" name="Science">
        <title>Phytophthora genome sequences uncover evolutionary origins and mechanisms of pathogenesis.</title>
        <authorList>
            <person name="Tyler B.M."/>
            <person name="Tripathy S."/>
            <person name="Zhang X."/>
            <person name="Dehal P."/>
            <person name="Jiang R.H."/>
            <person name="Aerts A."/>
            <person name="Arredondo F.D."/>
            <person name="Baxter L."/>
            <person name="Bensasson D."/>
            <person name="Beynon J.L."/>
            <person name="Chapman J."/>
            <person name="Damasceno C.M."/>
            <person name="Dorrance A.E."/>
            <person name="Dou D."/>
            <person name="Dickerman A.W."/>
            <person name="Dubchak I.L."/>
            <person name="Garbelotto M."/>
            <person name="Gijzen M."/>
            <person name="Gordon S.G."/>
            <person name="Govers F."/>
            <person name="Grunwald N.J."/>
            <person name="Huang W."/>
            <person name="Ivors K.L."/>
            <person name="Jones R.W."/>
            <person name="Kamoun S."/>
            <person name="Krampis K."/>
            <person name="Lamour K.H."/>
            <person name="Lee M.K."/>
            <person name="McDonald W.H."/>
            <person name="Medina M."/>
            <person name="Meijer H.J."/>
            <person name="Nordberg E.K."/>
            <person name="Maclean D.J."/>
            <person name="Ospina-Giraldo M.D."/>
            <person name="Morris P.F."/>
            <person name="Phuntumart V."/>
            <person name="Putnam N.H."/>
            <person name="Rash S."/>
            <person name="Rose J.K."/>
            <person name="Sakihama Y."/>
            <person name="Salamov A.A."/>
            <person name="Savidor A."/>
            <person name="Scheuring C.F."/>
            <person name="Smith B.M."/>
            <person name="Sobral B.W."/>
            <person name="Terry A."/>
            <person name="Torto-Alalibo T.A."/>
            <person name="Win J."/>
            <person name="Xu Z."/>
            <person name="Zhang H."/>
            <person name="Grigoriev I.V."/>
            <person name="Rokhsar D.S."/>
            <person name="Boore J.L."/>
        </authorList>
    </citation>
    <scope>NUCLEOTIDE SEQUENCE [LARGE SCALE GENOMIC DNA]</scope>
    <source>
        <strain evidence="1 2">P6497</strain>
    </source>
</reference>
<organism evidence="1 2">
    <name type="scientific">Phytophthora sojae (strain P6497)</name>
    <name type="common">Soybean stem and root rot agent</name>
    <name type="synonym">Phytophthora megasperma f. sp. glycines</name>
    <dbReference type="NCBI Taxonomy" id="1094619"/>
    <lineage>
        <taxon>Eukaryota</taxon>
        <taxon>Sar</taxon>
        <taxon>Stramenopiles</taxon>
        <taxon>Oomycota</taxon>
        <taxon>Peronosporomycetes</taxon>
        <taxon>Peronosporales</taxon>
        <taxon>Peronosporaceae</taxon>
        <taxon>Phytophthora</taxon>
    </lineage>
</organism>
<evidence type="ECO:0000313" key="2">
    <source>
        <dbReference type="Proteomes" id="UP000002640"/>
    </source>
</evidence>
<sequence length="341" mass="37823">QEEEKVLRNEIVHLEAQVSALKTQEVSAREGIPVDLLQVQGETKLLGDLVRNQKLGVAAAQSLMLECSRTHYSHPLCSRICLKKDWGERRATLLAIWDEKLLNAYNYVVTRSHHMADGADRESNEKFETDDGDVCFEGIAVIHFPGVKSLRQVYEALCFYLNNMEISISERLGHITVRDDYDVIDGAAFNSRITSSDENGITTESKTIGLMQLFENGDPRFGGEPCAIVTSDCVDEDELYPYRSSSHVRKDISGAILLTTSRQKTQGAGGAGSEGGSTATHNDDIVVTMRRTGILKLHRPGFPMPPLAQQEMEDGIADWGNVMIKTMREVLYSTPKTASEN</sequence>
<dbReference type="SMR" id="G4ZI53"/>
<proteinExistence type="predicted"/>
<name>G4ZI53_PHYSP</name>
<feature type="non-terminal residue" evidence="1">
    <location>
        <position position="1"/>
    </location>
</feature>
<dbReference type="GeneID" id="20658176"/>
<protein>
    <submittedName>
        <fullName evidence="1">Uncharacterized protein</fullName>
    </submittedName>
</protein>
<gene>
    <name evidence="1" type="ORF">PHYSODRAFT_503052</name>
</gene>
<dbReference type="Proteomes" id="UP000002640">
    <property type="component" value="Unassembled WGS sequence"/>
</dbReference>
<keyword evidence="2" id="KW-1185">Reference proteome</keyword>
<dbReference type="InParanoid" id="G4ZI53"/>
<dbReference type="OMA" id="RTHYSHP"/>
<accession>G4ZI53</accession>
<dbReference type="KEGG" id="psoj:PHYSODRAFT_503052"/>
<dbReference type="RefSeq" id="XP_009527160.1">
    <property type="nucleotide sequence ID" value="XM_009528865.1"/>
</dbReference>
<dbReference type="EMBL" id="JH159154">
    <property type="protein sequence ID" value="EGZ18102.1"/>
    <property type="molecule type" value="Genomic_DNA"/>
</dbReference>